<sequence length="239" mass="24978">MPHATVSERHLRPVVIMLSRTLILATVCAVATISSASAFAPHAAPSGVFASGRYVSTSATSLNLFGAKKSTPTSSAANSPAADDAVAVFTRKYGSRRKAKPIDESKLRSAYAELARLFSEESASKMAKAEPCVLEFRQSYFEEIKVIFDEKFGEEATQGLLIRNPGLLGIKPDGWGEEGYGGAATAGPETIALSYVIAATRPLGNFGLVGLLALVLTPGIDAATGLGLRDAFLGALGVK</sequence>
<reference evidence="1" key="1">
    <citation type="submission" date="2021-01" db="EMBL/GenBank/DDBJ databases">
        <authorList>
            <person name="Corre E."/>
            <person name="Pelletier E."/>
            <person name="Niang G."/>
            <person name="Scheremetjew M."/>
            <person name="Finn R."/>
            <person name="Kale V."/>
            <person name="Holt S."/>
            <person name="Cochrane G."/>
            <person name="Meng A."/>
            <person name="Brown T."/>
            <person name="Cohen L."/>
        </authorList>
    </citation>
    <scope>NUCLEOTIDE SEQUENCE</scope>
    <source>
        <strain evidence="1">Isolate 1302-5</strain>
    </source>
</reference>
<name>A0A7S4IU94_9STRA</name>
<organism evidence="1">
    <name type="scientific">Odontella aurita</name>
    <dbReference type="NCBI Taxonomy" id="265563"/>
    <lineage>
        <taxon>Eukaryota</taxon>
        <taxon>Sar</taxon>
        <taxon>Stramenopiles</taxon>
        <taxon>Ochrophyta</taxon>
        <taxon>Bacillariophyta</taxon>
        <taxon>Mediophyceae</taxon>
        <taxon>Biddulphiophycidae</taxon>
        <taxon>Eupodiscales</taxon>
        <taxon>Odontellaceae</taxon>
        <taxon>Odontella</taxon>
    </lineage>
</organism>
<evidence type="ECO:0000313" key="1">
    <source>
        <dbReference type="EMBL" id="CAE2239936.1"/>
    </source>
</evidence>
<proteinExistence type="predicted"/>
<accession>A0A7S4IU94</accession>
<dbReference type="AlphaFoldDB" id="A0A7S4IU94"/>
<protein>
    <submittedName>
        <fullName evidence="1">Uncharacterized protein</fullName>
    </submittedName>
</protein>
<gene>
    <name evidence="1" type="ORF">OAUR00152_LOCUS15423</name>
</gene>
<dbReference type="EMBL" id="HBKQ01022693">
    <property type="protein sequence ID" value="CAE2239936.1"/>
    <property type="molecule type" value="Transcribed_RNA"/>
</dbReference>